<accession>A0A8H3CFK3</accession>
<dbReference type="EMBL" id="CAJMWZ010003761">
    <property type="protein sequence ID" value="CAE6478610.1"/>
    <property type="molecule type" value="Genomic_DNA"/>
</dbReference>
<comment type="caution">
    <text evidence="1">The sequence shown here is derived from an EMBL/GenBank/DDBJ whole genome shotgun (WGS) entry which is preliminary data.</text>
</comment>
<reference evidence="1" key="1">
    <citation type="submission" date="2021-01" db="EMBL/GenBank/DDBJ databases">
        <authorList>
            <person name="Kaushik A."/>
        </authorList>
    </citation>
    <scope>NUCLEOTIDE SEQUENCE</scope>
    <source>
        <strain evidence="1">Type strain: AG8-Rh-89/</strain>
    </source>
</reference>
<gene>
    <name evidence="1" type="ORF">RDB_LOCUS72075</name>
</gene>
<protein>
    <submittedName>
        <fullName evidence="1">Uncharacterized protein</fullName>
    </submittedName>
</protein>
<dbReference type="Proteomes" id="UP000663850">
    <property type="component" value="Unassembled WGS sequence"/>
</dbReference>
<sequence length="208" mass="23141">MSSPPESPKSRFSLLDKIFQERTLSASNLNVVGTAIRRAAPVLGAVGSSSVMMSSQRLDPLVKPRTDQVWTPFRLALSKLHNCEYPGVLSPLKSAIGALCTCIDLVDMATENDEEQKRLVSGIINITQSLARYMEDSDCTPAPNVIDRAVKSLDKCVAKLESKREVAGIRRFGEAQFHHKEIIHCCEEIERILQQLQWYVVNTISKSL</sequence>
<evidence type="ECO:0000313" key="2">
    <source>
        <dbReference type="Proteomes" id="UP000663850"/>
    </source>
</evidence>
<dbReference type="AlphaFoldDB" id="A0A8H3CFK3"/>
<evidence type="ECO:0000313" key="1">
    <source>
        <dbReference type="EMBL" id="CAE6478610.1"/>
    </source>
</evidence>
<organism evidence="1 2">
    <name type="scientific">Rhizoctonia solani</name>
    <dbReference type="NCBI Taxonomy" id="456999"/>
    <lineage>
        <taxon>Eukaryota</taxon>
        <taxon>Fungi</taxon>
        <taxon>Dikarya</taxon>
        <taxon>Basidiomycota</taxon>
        <taxon>Agaricomycotina</taxon>
        <taxon>Agaricomycetes</taxon>
        <taxon>Cantharellales</taxon>
        <taxon>Ceratobasidiaceae</taxon>
        <taxon>Rhizoctonia</taxon>
    </lineage>
</organism>
<name>A0A8H3CFK3_9AGAM</name>
<proteinExistence type="predicted"/>